<sequence>MEMPIFGSIGSLIIYFINCYGVNEFCLTFEDKTVNVDLFFNIFFLLYFGLRMENTGDPWLKQKNSQNLTYFECLYLIMVTMSTVGYGDIIVKTTLGRGFILFFIVAGLILFANLVPEMADIVGSTRIYRGSYEAVKGRKFIVICGNINLNSVTAFIKDFLAQASGDVATEMVFLGEALSIKNHFPSTRVIIQIIQSSNKLYLPKLPNWEWKKGDSVICFAELKLGLIAQSCLVPGLTTVLTSLFVRESSQQEGLSTIHQYEVEGEEYKVMTQLFSPDFVDMSFKDACRLCYVKLNLILLAIEYQTGPRANSILINPSSSTKIDVNTMGFFIAGSVNELSRARNYCKHCHNHIMNPELIGKCRCKGRKTFSISGNLAFISD</sequence>
<keyword evidence="5" id="KW-0631">Potassium channel</keyword>
<evidence type="ECO:0000313" key="16">
    <source>
        <dbReference type="EMBL" id="KAH0623188.1"/>
    </source>
</evidence>
<comment type="caution">
    <text evidence="16">The sequence shown here is derived from an EMBL/GenBank/DDBJ whole genome shotgun (WGS) entry which is preliminary data.</text>
</comment>
<evidence type="ECO:0000256" key="12">
    <source>
        <dbReference type="SAM" id="Phobius"/>
    </source>
</evidence>
<dbReference type="PANTHER" id="PTHR10027">
    <property type="entry name" value="CALCIUM-ACTIVATED POTASSIUM CHANNEL ALPHA CHAIN"/>
    <property type="match status" value="1"/>
</dbReference>
<dbReference type="PANTHER" id="PTHR10027:SF23">
    <property type="entry name" value="POTASSIUM CHANNEL SUBFAMILY U MEMBER 1"/>
    <property type="match status" value="1"/>
</dbReference>
<keyword evidence="10" id="KW-0407">Ion channel</keyword>
<evidence type="ECO:0000259" key="13">
    <source>
        <dbReference type="Pfam" id="PF03493"/>
    </source>
</evidence>
<evidence type="ECO:0000259" key="15">
    <source>
        <dbReference type="Pfam" id="PF22614"/>
    </source>
</evidence>
<feature type="transmembrane region" description="Helical" evidence="12">
    <location>
        <begin position="98"/>
        <end position="116"/>
    </location>
</feature>
<dbReference type="Pfam" id="PF07885">
    <property type="entry name" value="Ion_trans_2"/>
    <property type="match status" value="1"/>
</dbReference>
<dbReference type="InterPro" id="IPR013099">
    <property type="entry name" value="K_chnl_dom"/>
</dbReference>
<keyword evidence="17" id="KW-1185">Reference proteome</keyword>
<comment type="catalytic activity">
    <reaction evidence="11">
        <text>K(+)(in) = K(+)(out)</text>
        <dbReference type="Rhea" id="RHEA:29463"/>
        <dbReference type="ChEBI" id="CHEBI:29103"/>
    </reaction>
</comment>
<dbReference type="Proteomes" id="UP000826234">
    <property type="component" value="Unassembled WGS sequence"/>
</dbReference>
<evidence type="ECO:0000256" key="1">
    <source>
        <dbReference type="ARBA" id="ARBA00004141"/>
    </source>
</evidence>
<keyword evidence="3" id="KW-0633">Potassium transport</keyword>
<feature type="domain" description="Calcium-activated potassium channel BK alpha subunit" evidence="13">
    <location>
        <begin position="214"/>
        <end position="301"/>
    </location>
</feature>
<evidence type="ECO:0000256" key="11">
    <source>
        <dbReference type="ARBA" id="ARBA00034430"/>
    </source>
</evidence>
<keyword evidence="8" id="KW-0406">Ion transport</keyword>
<name>A0ABQ7T0W5_PHRPL</name>
<reference evidence="16 17" key="1">
    <citation type="journal article" date="2022" name="Gigascience">
        <title>A chromosome-level genome assembly and annotation of the desert horned lizard, Phrynosoma platyrhinos, provides insight into chromosomal rearrangements among reptiles.</title>
        <authorList>
            <person name="Koochekian N."/>
            <person name="Ascanio A."/>
            <person name="Farleigh K."/>
            <person name="Card D.C."/>
            <person name="Schield D.R."/>
            <person name="Castoe T.A."/>
            <person name="Jezkova T."/>
        </authorList>
    </citation>
    <scope>NUCLEOTIDE SEQUENCE [LARGE SCALE GENOMIC DNA]</scope>
    <source>
        <strain evidence="16">NK-2021</strain>
    </source>
</reference>
<feature type="transmembrane region" description="Helical" evidence="12">
    <location>
        <begin position="34"/>
        <end position="50"/>
    </location>
</feature>
<feature type="domain" description="Potassium channel" evidence="14">
    <location>
        <begin position="50"/>
        <end position="121"/>
    </location>
</feature>
<evidence type="ECO:0000256" key="8">
    <source>
        <dbReference type="ARBA" id="ARBA00023065"/>
    </source>
</evidence>
<dbReference type="PRINTS" id="PR01449">
    <property type="entry name" value="BKCHANNELA"/>
</dbReference>
<dbReference type="EMBL" id="JAIPUX010003283">
    <property type="protein sequence ID" value="KAH0623188.1"/>
    <property type="molecule type" value="Genomic_DNA"/>
</dbReference>
<comment type="subcellular location">
    <subcellularLocation>
        <location evidence="1">Membrane</location>
        <topology evidence="1">Multi-pass membrane protein</topology>
    </subcellularLocation>
</comment>
<dbReference type="SUPFAM" id="SSF81324">
    <property type="entry name" value="Voltage-gated potassium channels"/>
    <property type="match status" value="1"/>
</dbReference>
<keyword evidence="4 12" id="KW-0812">Transmembrane</keyword>
<evidence type="ECO:0000256" key="10">
    <source>
        <dbReference type="ARBA" id="ARBA00023303"/>
    </source>
</evidence>
<dbReference type="InterPro" id="IPR003929">
    <property type="entry name" value="K_chnl_BK_asu"/>
</dbReference>
<dbReference type="Pfam" id="PF03493">
    <property type="entry name" value="BK_channel_a"/>
    <property type="match status" value="1"/>
</dbReference>
<evidence type="ECO:0000256" key="7">
    <source>
        <dbReference type="ARBA" id="ARBA00022989"/>
    </source>
</evidence>
<feature type="transmembrane region" description="Helical" evidence="12">
    <location>
        <begin position="6"/>
        <end position="22"/>
    </location>
</feature>
<protein>
    <recommendedName>
        <fullName evidence="18">Potassium channel subfamily U member 1</fullName>
    </recommendedName>
</protein>
<accession>A0ABQ7T0W5</accession>
<evidence type="ECO:0008006" key="18">
    <source>
        <dbReference type="Google" id="ProtNLM"/>
    </source>
</evidence>
<feature type="transmembrane region" description="Helical" evidence="12">
    <location>
        <begin position="70"/>
        <end position="91"/>
    </location>
</feature>
<dbReference type="InterPro" id="IPR003148">
    <property type="entry name" value="RCK_N"/>
</dbReference>
<evidence type="ECO:0000256" key="2">
    <source>
        <dbReference type="ARBA" id="ARBA00022448"/>
    </source>
</evidence>
<evidence type="ECO:0000259" key="14">
    <source>
        <dbReference type="Pfam" id="PF07885"/>
    </source>
</evidence>
<keyword evidence="9 12" id="KW-0472">Membrane</keyword>
<keyword evidence="7 12" id="KW-1133">Transmembrane helix</keyword>
<evidence type="ECO:0000256" key="5">
    <source>
        <dbReference type="ARBA" id="ARBA00022826"/>
    </source>
</evidence>
<dbReference type="Gene3D" id="1.10.287.70">
    <property type="match status" value="1"/>
</dbReference>
<feature type="domain" description="RCK N-terminal" evidence="15">
    <location>
        <begin position="137"/>
        <end position="180"/>
    </location>
</feature>
<organism evidence="16 17">
    <name type="scientific">Phrynosoma platyrhinos</name>
    <name type="common">Desert horned lizard</name>
    <dbReference type="NCBI Taxonomy" id="52577"/>
    <lineage>
        <taxon>Eukaryota</taxon>
        <taxon>Metazoa</taxon>
        <taxon>Chordata</taxon>
        <taxon>Craniata</taxon>
        <taxon>Vertebrata</taxon>
        <taxon>Euteleostomi</taxon>
        <taxon>Lepidosauria</taxon>
        <taxon>Squamata</taxon>
        <taxon>Bifurcata</taxon>
        <taxon>Unidentata</taxon>
        <taxon>Episquamata</taxon>
        <taxon>Toxicofera</taxon>
        <taxon>Iguania</taxon>
        <taxon>Phrynosomatidae</taxon>
        <taxon>Phrynosomatinae</taxon>
        <taxon>Phrynosoma</taxon>
    </lineage>
</organism>
<gene>
    <name evidence="16" type="ORF">JD844_031238</name>
</gene>
<evidence type="ECO:0000256" key="9">
    <source>
        <dbReference type="ARBA" id="ARBA00023136"/>
    </source>
</evidence>
<proteinExistence type="predicted"/>
<dbReference type="InterPro" id="IPR047871">
    <property type="entry name" value="K_chnl_Slo-like"/>
</dbReference>
<evidence type="ECO:0000256" key="6">
    <source>
        <dbReference type="ARBA" id="ARBA00022958"/>
    </source>
</evidence>
<keyword evidence="2" id="KW-0813">Transport</keyword>
<evidence type="ECO:0000256" key="3">
    <source>
        <dbReference type="ARBA" id="ARBA00022538"/>
    </source>
</evidence>
<evidence type="ECO:0000313" key="17">
    <source>
        <dbReference type="Proteomes" id="UP000826234"/>
    </source>
</evidence>
<dbReference type="Pfam" id="PF22614">
    <property type="entry name" value="Slo-like_RCK"/>
    <property type="match status" value="1"/>
</dbReference>
<evidence type="ECO:0000256" key="4">
    <source>
        <dbReference type="ARBA" id="ARBA00022692"/>
    </source>
</evidence>
<keyword evidence="6" id="KW-0630">Potassium</keyword>